<gene>
    <name evidence="8" type="ORF">Agabi119p4_7351</name>
</gene>
<evidence type="ECO:0000256" key="3">
    <source>
        <dbReference type="ARBA" id="ARBA00023155"/>
    </source>
</evidence>
<feature type="compositionally biased region" description="Polar residues" evidence="6">
    <location>
        <begin position="604"/>
        <end position="613"/>
    </location>
</feature>
<feature type="region of interest" description="Disordered" evidence="6">
    <location>
        <begin position="59"/>
        <end position="166"/>
    </location>
</feature>
<reference evidence="8 9" key="1">
    <citation type="journal article" name="Sci. Rep.">
        <title>Telomere-to-telomere assembled and centromere annotated genomes of the two main subspecies of the button mushroom Agaricus bisporus reveal especially polymorphic chromosome ends.</title>
        <authorList>
            <person name="Sonnenberg A.S.M."/>
            <person name="Sedaghat-Telgerd N."/>
            <person name="Lavrijssen B."/>
            <person name="Ohm R.A."/>
            <person name="Hendrickx P.M."/>
            <person name="Scholtmeijer K."/>
            <person name="Baars J.J.P."/>
            <person name="van Peer A."/>
        </authorList>
    </citation>
    <scope>NUCLEOTIDE SEQUENCE [LARGE SCALE GENOMIC DNA]</scope>
    <source>
        <strain evidence="8 9">H119_p4</strain>
    </source>
</reference>
<name>A0A8H7EYU2_AGABI</name>
<feature type="compositionally biased region" description="Low complexity" evidence="6">
    <location>
        <begin position="215"/>
        <end position="231"/>
    </location>
</feature>
<evidence type="ECO:0000256" key="2">
    <source>
        <dbReference type="ARBA" id="ARBA00023125"/>
    </source>
</evidence>
<organism evidence="8 9">
    <name type="scientific">Agaricus bisporus var. burnettii</name>
    <dbReference type="NCBI Taxonomy" id="192524"/>
    <lineage>
        <taxon>Eukaryota</taxon>
        <taxon>Fungi</taxon>
        <taxon>Dikarya</taxon>
        <taxon>Basidiomycota</taxon>
        <taxon>Agaricomycotina</taxon>
        <taxon>Agaricomycetes</taxon>
        <taxon>Agaricomycetidae</taxon>
        <taxon>Agaricales</taxon>
        <taxon>Agaricineae</taxon>
        <taxon>Agaricaceae</taxon>
        <taxon>Agaricus</taxon>
    </lineage>
</organism>
<feature type="DNA-binding region" description="Homeobox" evidence="5">
    <location>
        <begin position="364"/>
        <end position="426"/>
    </location>
</feature>
<evidence type="ECO:0000256" key="1">
    <source>
        <dbReference type="ARBA" id="ARBA00005800"/>
    </source>
</evidence>
<feature type="compositionally biased region" description="Low complexity" evidence="6">
    <location>
        <begin position="61"/>
        <end position="73"/>
    </location>
</feature>
<dbReference type="Proteomes" id="UP000629468">
    <property type="component" value="Unassembled WGS sequence"/>
</dbReference>
<proteinExistence type="inferred from homology"/>
<feature type="region of interest" description="Disordered" evidence="6">
    <location>
        <begin position="473"/>
        <end position="494"/>
    </location>
</feature>
<evidence type="ECO:0000259" key="7">
    <source>
        <dbReference type="PROSITE" id="PS50071"/>
    </source>
</evidence>
<keyword evidence="2 5" id="KW-0238">DNA-binding</keyword>
<dbReference type="InterPro" id="IPR009057">
    <property type="entry name" value="Homeodomain-like_sf"/>
</dbReference>
<feature type="compositionally biased region" description="Polar residues" evidence="6">
    <location>
        <begin position="85"/>
        <end position="113"/>
    </location>
</feature>
<dbReference type="EMBL" id="JABXXO010000010">
    <property type="protein sequence ID" value="KAF7768108.1"/>
    <property type="molecule type" value="Genomic_DNA"/>
</dbReference>
<comment type="subcellular location">
    <subcellularLocation>
        <location evidence="5">Nucleus</location>
    </subcellularLocation>
</comment>
<keyword evidence="3 5" id="KW-0371">Homeobox</keyword>
<dbReference type="SUPFAM" id="SSF46689">
    <property type="entry name" value="Homeodomain-like"/>
    <property type="match status" value="1"/>
</dbReference>
<evidence type="ECO:0000256" key="6">
    <source>
        <dbReference type="SAM" id="MobiDB-lite"/>
    </source>
</evidence>
<accession>A0A8H7EYU2</accession>
<evidence type="ECO:0000256" key="4">
    <source>
        <dbReference type="ARBA" id="ARBA00023242"/>
    </source>
</evidence>
<feature type="compositionally biased region" description="Polar residues" evidence="6">
    <location>
        <begin position="341"/>
        <end position="359"/>
    </location>
</feature>
<sequence length="613" mass="66011">MPAELLSHTPVLNTYNVAQLQYALETKGDSHSISFIHDLSPSASPAIIADSDLDYESRRMSSSATSATDTDSSGLSRGEKRTLTPADSPQPQKARGDQNNWDNDSSHSSAQDKSQADAGIDSKVQLPSIFTSFEGDYPRRASLPTLHSDSRRYQPYPSPTLRGSNYNQSHLQNYTFPASANDDPEKHRPRLATDLNNFSIHHNSDFSPYPQSGISNGTTPTSFSSSNFSSPMHSEYHRSGLPPYNENDNWNVSTTINRPSSTPGQLSPSAAKYDDSMRHASFSAPMSQAQMFAGSARISGQHDRRSISGIKGDWSFPNNDFVVPSSNAGYSASMPPAPPSINVTSSPSRSPQTVPSSTLADRPQQRKRGKLPKETTDFLKAWLHRHSDHPYPSEEEKKQLCHATGLSMSQVSNWMINARRRILAPAHRAASGPTTTAPFPPVGRSASLSGLLDPAGRRSSMPNADSLQLYPPLTLQSIPNNGAAHHHHGSPDYMTARHMMGQTRSGHLGHMGSGVEYGSRSMGLYVPGQNGPHSAGPGSSSHYLSSSEVPLSAPASMSNHPFSSNSQTGQQNLYPSLNPSPRLPHSSQAPGQYFDGQAGAPGSTPGSGYATPQ</sequence>
<feature type="region of interest" description="Disordered" evidence="6">
    <location>
        <begin position="522"/>
        <end position="613"/>
    </location>
</feature>
<feature type="domain" description="Homeobox" evidence="7">
    <location>
        <begin position="362"/>
        <end position="425"/>
    </location>
</feature>
<dbReference type="AlphaFoldDB" id="A0A8H7EYU2"/>
<dbReference type="SMART" id="SM00389">
    <property type="entry name" value="HOX"/>
    <property type="match status" value="1"/>
</dbReference>
<dbReference type="GO" id="GO:0003677">
    <property type="term" value="F:DNA binding"/>
    <property type="evidence" value="ECO:0007669"/>
    <property type="project" value="UniProtKB-UniRule"/>
</dbReference>
<comment type="caution">
    <text evidence="8">The sequence shown here is derived from an EMBL/GenBank/DDBJ whole genome shotgun (WGS) entry which is preliminary data.</text>
</comment>
<feature type="compositionally biased region" description="Low complexity" evidence="6">
    <location>
        <begin position="531"/>
        <end position="552"/>
    </location>
</feature>
<dbReference type="Pfam" id="PF05920">
    <property type="entry name" value="Homeobox_KN"/>
    <property type="match status" value="1"/>
</dbReference>
<dbReference type="OMA" id="YRFPEHS"/>
<dbReference type="PANTHER" id="PTHR11850">
    <property type="entry name" value="HOMEOBOX PROTEIN TRANSCRIPTION FACTORS"/>
    <property type="match status" value="1"/>
</dbReference>
<evidence type="ECO:0000313" key="8">
    <source>
        <dbReference type="EMBL" id="KAF7768108.1"/>
    </source>
</evidence>
<dbReference type="GO" id="GO:0006355">
    <property type="term" value="P:regulation of DNA-templated transcription"/>
    <property type="evidence" value="ECO:0007669"/>
    <property type="project" value="InterPro"/>
</dbReference>
<feature type="region of interest" description="Disordered" evidence="6">
    <location>
        <begin position="215"/>
        <end position="248"/>
    </location>
</feature>
<dbReference type="InterPro" id="IPR001356">
    <property type="entry name" value="HD"/>
</dbReference>
<dbReference type="PROSITE" id="PS50071">
    <property type="entry name" value="HOMEOBOX_2"/>
    <property type="match status" value="1"/>
</dbReference>
<dbReference type="Gene3D" id="1.10.10.60">
    <property type="entry name" value="Homeodomain-like"/>
    <property type="match status" value="1"/>
</dbReference>
<comment type="similarity">
    <text evidence="1">Belongs to the TALE/M-ATYP homeobox family.</text>
</comment>
<dbReference type="CDD" id="cd00086">
    <property type="entry name" value="homeodomain"/>
    <property type="match status" value="1"/>
</dbReference>
<evidence type="ECO:0000313" key="9">
    <source>
        <dbReference type="Proteomes" id="UP000629468"/>
    </source>
</evidence>
<feature type="region of interest" description="Disordered" evidence="6">
    <location>
        <begin position="333"/>
        <end position="372"/>
    </location>
</feature>
<dbReference type="GO" id="GO:0005634">
    <property type="term" value="C:nucleus"/>
    <property type="evidence" value="ECO:0007669"/>
    <property type="project" value="UniProtKB-SubCell"/>
</dbReference>
<dbReference type="InterPro" id="IPR008422">
    <property type="entry name" value="KN_HD"/>
</dbReference>
<evidence type="ECO:0000256" key="5">
    <source>
        <dbReference type="PROSITE-ProRule" id="PRU00108"/>
    </source>
</evidence>
<dbReference type="InterPro" id="IPR050224">
    <property type="entry name" value="TALE_homeobox"/>
</dbReference>
<feature type="compositionally biased region" description="Polar residues" evidence="6">
    <location>
        <begin position="555"/>
        <end position="590"/>
    </location>
</feature>
<keyword evidence="4 5" id="KW-0539">Nucleus</keyword>
<protein>
    <submittedName>
        <fullName evidence="8">Transcriptional regulator family: Homeodomain</fullName>
    </submittedName>
</protein>